<reference evidence="4" key="1">
    <citation type="submission" date="2022-01" db="EMBL/GenBank/DDBJ databases">
        <title>Genome Sequence Resource for Two Populations of Ditylenchus destructor, the Migratory Endoparasitic Phytonematode.</title>
        <authorList>
            <person name="Zhang H."/>
            <person name="Lin R."/>
            <person name="Xie B."/>
        </authorList>
    </citation>
    <scope>NUCLEOTIDE SEQUENCE</scope>
    <source>
        <strain evidence="4">BazhouSP</strain>
    </source>
</reference>
<accession>A0AAD4N554</accession>
<sequence length="119" mass="13671">MTEVEVTHNWTADQWDWPLQHADGVVLVNNTNDRWEVELDAQQFTPNEIEVKVAENTVIINCRHDERSDAHGLISREVSRCYHLPPEVDATTIKTHMTRKGTLHITAQKPARVVPPFSH</sequence>
<dbReference type="Proteomes" id="UP001201812">
    <property type="component" value="Unassembled WGS sequence"/>
</dbReference>
<dbReference type="GO" id="GO:0005634">
    <property type="term" value="C:nucleus"/>
    <property type="evidence" value="ECO:0007669"/>
    <property type="project" value="TreeGrafter"/>
</dbReference>
<dbReference type="AlphaFoldDB" id="A0AAD4N554"/>
<dbReference type="InterPro" id="IPR008978">
    <property type="entry name" value="HSP20-like_chaperone"/>
</dbReference>
<organism evidence="4 5">
    <name type="scientific">Ditylenchus destructor</name>
    <dbReference type="NCBI Taxonomy" id="166010"/>
    <lineage>
        <taxon>Eukaryota</taxon>
        <taxon>Metazoa</taxon>
        <taxon>Ecdysozoa</taxon>
        <taxon>Nematoda</taxon>
        <taxon>Chromadorea</taxon>
        <taxon>Rhabditida</taxon>
        <taxon>Tylenchina</taxon>
        <taxon>Tylenchomorpha</taxon>
        <taxon>Sphaerularioidea</taxon>
        <taxon>Anguinidae</taxon>
        <taxon>Anguininae</taxon>
        <taxon>Ditylenchus</taxon>
    </lineage>
</organism>
<dbReference type="SUPFAM" id="SSF49764">
    <property type="entry name" value="HSP20-like chaperones"/>
    <property type="match status" value="1"/>
</dbReference>
<evidence type="ECO:0000259" key="3">
    <source>
        <dbReference type="PROSITE" id="PS01031"/>
    </source>
</evidence>
<dbReference type="InterPro" id="IPR002068">
    <property type="entry name" value="A-crystallin/Hsp20_dom"/>
</dbReference>
<dbReference type="GO" id="GO:0051082">
    <property type="term" value="F:unfolded protein binding"/>
    <property type="evidence" value="ECO:0007669"/>
    <property type="project" value="TreeGrafter"/>
</dbReference>
<evidence type="ECO:0000256" key="1">
    <source>
        <dbReference type="PROSITE-ProRule" id="PRU00285"/>
    </source>
</evidence>
<feature type="domain" description="SHSP" evidence="3">
    <location>
        <begin position="16"/>
        <end position="119"/>
    </location>
</feature>
<keyword evidence="5" id="KW-1185">Reference proteome</keyword>
<gene>
    <name evidence="4" type="ORF">DdX_10110</name>
</gene>
<dbReference type="GO" id="GO:0009408">
    <property type="term" value="P:response to heat"/>
    <property type="evidence" value="ECO:0007669"/>
    <property type="project" value="TreeGrafter"/>
</dbReference>
<dbReference type="EMBL" id="JAKKPZ010000021">
    <property type="protein sequence ID" value="KAI1711648.1"/>
    <property type="molecule type" value="Genomic_DNA"/>
</dbReference>
<dbReference type="CDD" id="cd06526">
    <property type="entry name" value="metazoan_ACD"/>
    <property type="match status" value="1"/>
</dbReference>
<dbReference type="Gene3D" id="2.60.40.790">
    <property type="match status" value="1"/>
</dbReference>
<name>A0AAD4N554_9BILA</name>
<comment type="caution">
    <text evidence="4">The sequence shown here is derived from an EMBL/GenBank/DDBJ whole genome shotgun (WGS) entry which is preliminary data.</text>
</comment>
<dbReference type="Pfam" id="PF00011">
    <property type="entry name" value="HSP20"/>
    <property type="match status" value="1"/>
</dbReference>
<protein>
    <submittedName>
        <fullName evidence="4">Hsp20/alpha crystallin family domain-containing protein</fullName>
    </submittedName>
</protein>
<evidence type="ECO:0000313" key="4">
    <source>
        <dbReference type="EMBL" id="KAI1711648.1"/>
    </source>
</evidence>
<evidence type="ECO:0000313" key="5">
    <source>
        <dbReference type="Proteomes" id="UP001201812"/>
    </source>
</evidence>
<dbReference type="PROSITE" id="PS01031">
    <property type="entry name" value="SHSP"/>
    <property type="match status" value="1"/>
</dbReference>
<dbReference type="PANTHER" id="PTHR45640:SF35">
    <property type="entry name" value="HEAT SHOCK PROTEIN HSP-12.2"/>
    <property type="match status" value="1"/>
</dbReference>
<dbReference type="InterPro" id="IPR001436">
    <property type="entry name" value="Alpha-crystallin/sHSP_animal"/>
</dbReference>
<dbReference type="PRINTS" id="PR00299">
    <property type="entry name" value="ACRYSTALLIN"/>
</dbReference>
<comment type="similarity">
    <text evidence="1 2">Belongs to the small heat shock protein (HSP20) family.</text>
</comment>
<dbReference type="GO" id="GO:0005737">
    <property type="term" value="C:cytoplasm"/>
    <property type="evidence" value="ECO:0007669"/>
    <property type="project" value="TreeGrafter"/>
</dbReference>
<dbReference type="PANTHER" id="PTHR45640">
    <property type="entry name" value="HEAT SHOCK PROTEIN HSP-12.2-RELATED"/>
    <property type="match status" value="1"/>
</dbReference>
<proteinExistence type="inferred from homology"/>
<evidence type="ECO:0000256" key="2">
    <source>
        <dbReference type="RuleBase" id="RU003616"/>
    </source>
</evidence>
<dbReference type="GO" id="GO:0042026">
    <property type="term" value="P:protein refolding"/>
    <property type="evidence" value="ECO:0007669"/>
    <property type="project" value="TreeGrafter"/>
</dbReference>